<accession>A0ACB7XV34</accession>
<keyword evidence="2" id="KW-1185">Reference proteome</keyword>
<reference evidence="1 2" key="1">
    <citation type="journal article" date="2021" name="Hortic Res">
        <title>High-quality reference genome and annotation aids understanding of berry development for evergreen blueberry (Vaccinium darrowii).</title>
        <authorList>
            <person name="Yu J."/>
            <person name="Hulse-Kemp A.M."/>
            <person name="Babiker E."/>
            <person name="Staton M."/>
        </authorList>
    </citation>
    <scope>NUCLEOTIDE SEQUENCE [LARGE SCALE GENOMIC DNA]</scope>
    <source>
        <strain evidence="2">cv. NJ 8807/NJ 8810</strain>
        <tissue evidence="1">Young leaf</tissue>
    </source>
</reference>
<organism evidence="1 2">
    <name type="scientific">Vaccinium darrowii</name>
    <dbReference type="NCBI Taxonomy" id="229202"/>
    <lineage>
        <taxon>Eukaryota</taxon>
        <taxon>Viridiplantae</taxon>
        <taxon>Streptophyta</taxon>
        <taxon>Embryophyta</taxon>
        <taxon>Tracheophyta</taxon>
        <taxon>Spermatophyta</taxon>
        <taxon>Magnoliopsida</taxon>
        <taxon>eudicotyledons</taxon>
        <taxon>Gunneridae</taxon>
        <taxon>Pentapetalae</taxon>
        <taxon>asterids</taxon>
        <taxon>Ericales</taxon>
        <taxon>Ericaceae</taxon>
        <taxon>Vaccinioideae</taxon>
        <taxon>Vaccinieae</taxon>
        <taxon>Vaccinium</taxon>
    </lineage>
</organism>
<evidence type="ECO:0000313" key="2">
    <source>
        <dbReference type="Proteomes" id="UP000828048"/>
    </source>
</evidence>
<name>A0ACB7XV34_9ERIC</name>
<dbReference type="Proteomes" id="UP000828048">
    <property type="component" value="Chromosome 1"/>
</dbReference>
<evidence type="ECO:0000313" key="1">
    <source>
        <dbReference type="EMBL" id="KAH7844964.1"/>
    </source>
</evidence>
<gene>
    <name evidence="1" type="ORF">Vadar_033739</name>
</gene>
<comment type="caution">
    <text evidence="1">The sequence shown here is derived from an EMBL/GenBank/DDBJ whole genome shotgun (WGS) entry which is preliminary data.</text>
</comment>
<sequence length="84" mass="9921">MRFRVNSCGHEDTVRIEDEGAEDRGHRTRYLGSHQVDHLIARGDSVIVVDHFFTGRKENVMHHFGNPRFKLIRHDVVEPLLFWK</sequence>
<proteinExistence type="predicted"/>
<protein>
    <submittedName>
        <fullName evidence="1">Uncharacterized protein</fullName>
    </submittedName>
</protein>
<dbReference type="EMBL" id="CM037151">
    <property type="protein sequence ID" value="KAH7844964.1"/>
    <property type="molecule type" value="Genomic_DNA"/>
</dbReference>